<evidence type="ECO:0000256" key="1">
    <source>
        <dbReference type="ARBA" id="ARBA00009437"/>
    </source>
</evidence>
<evidence type="ECO:0000256" key="3">
    <source>
        <dbReference type="ARBA" id="ARBA00023125"/>
    </source>
</evidence>
<name>A0A5B7WRW6_9MICC</name>
<sequence length="310" mass="33263">MIDARLHTLRVFATCGTVAATAELTGYSPSAVSAQLRELQRSLGIELLVRDGRGVRLTAAGRHLVAGSDDLVAQWEGLRAAALRADEQVPAQFGLGGFSSAAAQLLAPLAAALRETRPTLAVRLIEASPARCYELLVAERIDLAVVVAMQADSVGEEDPRFEQTFLLNDPLDVLVPAGHRLAERVSVRLEELASEPWITDTVGSTYRALFTAAFTAVGATPRIAHESLEWETMIAFVGAGLGVGLLPRLAPIGGHENVRRLRLTGPGRPTRRIVAAARRGSMDSPLIGQCLQILQGRARSILDERLDEET</sequence>
<dbReference type="PANTHER" id="PTHR30346">
    <property type="entry name" value="TRANSCRIPTIONAL DUAL REGULATOR HCAR-RELATED"/>
    <property type="match status" value="1"/>
</dbReference>
<dbReference type="KEGG" id="gcr:GcLGCM259_0220"/>
<dbReference type="CDD" id="cd08423">
    <property type="entry name" value="PBP2_LTTR_like_6"/>
    <property type="match status" value="1"/>
</dbReference>
<dbReference type="SUPFAM" id="SSF46785">
    <property type="entry name" value="Winged helix' DNA-binding domain"/>
    <property type="match status" value="1"/>
</dbReference>
<dbReference type="GO" id="GO:0032993">
    <property type="term" value="C:protein-DNA complex"/>
    <property type="evidence" value="ECO:0007669"/>
    <property type="project" value="TreeGrafter"/>
</dbReference>
<evidence type="ECO:0000256" key="4">
    <source>
        <dbReference type="ARBA" id="ARBA00023163"/>
    </source>
</evidence>
<evidence type="ECO:0000313" key="6">
    <source>
        <dbReference type="EMBL" id="QCY46004.1"/>
    </source>
</evidence>
<proteinExistence type="inferred from homology"/>
<dbReference type="InterPro" id="IPR036390">
    <property type="entry name" value="WH_DNA-bd_sf"/>
</dbReference>
<organism evidence="6 7">
    <name type="scientific">Glutamicibacter creatinolyticus</name>
    <dbReference type="NCBI Taxonomy" id="162496"/>
    <lineage>
        <taxon>Bacteria</taxon>
        <taxon>Bacillati</taxon>
        <taxon>Actinomycetota</taxon>
        <taxon>Actinomycetes</taxon>
        <taxon>Micrococcales</taxon>
        <taxon>Micrococcaceae</taxon>
        <taxon>Glutamicibacter</taxon>
    </lineage>
</organism>
<accession>A0A5B7WRW6</accession>
<dbReference type="InterPro" id="IPR036388">
    <property type="entry name" value="WH-like_DNA-bd_sf"/>
</dbReference>
<dbReference type="Proteomes" id="UP000307000">
    <property type="component" value="Chromosome"/>
</dbReference>
<keyword evidence="3" id="KW-0238">DNA-binding</keyword>
<dbReference type="PANTHER" id="PTHR30346:SF29">
    <property type="entry name" value="LYSR SUBSTRATE-BINDING"/>
    <property type="match status" value="1"/>
</dbReference>
<dbReference type="GO" id="GO:0003700">
    <property type="term" value="F:DNA-binding transcription factor activity"/>
    <property type="evidence" value="ECO:0007669"/>
    <property type="project" value="InterPro"/>
</dbReference>
<keyword evidence="2" id="KW-0805">Transcription regulation</keyword>
<feature type="domain" description="HTH lysR-type" evidence="5">
    <location>
        <begin position="1"/>
        <end position="58"/>
    </location>
</feature>
<dbReference type="AlphaFoldDB" id="A0A5B7WRW6"/>
<reference evidence="6 7" key="1">
    <citation type="submission" date="2018-12" db="EMBL/GenBank/DDBJ databases">
        <title>Complete Genome Sequence of Glutamicibacter creatinolyticus strain LGCM259,isolated from an abscess of a 12-year-old mare in Italy.</title>
        <authorList>
            <person name="Santos R.G."/>
            <person name="Silva A.L."/>
            <person name="Seyffert N."/>
            <person name="Castro T.L.P."/>
            <person name="Attili A.R."/>
            <person name="Rifici C."/>
            <person name="Mazzullo G."/>
            <person name="Brenig B."/>
            <person name="Venanzi F."/>
            <person name="Azevedo V."/>
        </authorList>
    </citation>
    <scope>NUCLEOTIDE SEQUENCE [LARGE SCALE GENOMIC DNA]</scope>
    <source>
        <strain evidence="6 7">LGCM 259</strain>
    </source>
</reference>
<dbReference type="GO" id="GO:0003677">
    <property type="term" value="F:DNA binding"/>
    <property type="evidence" value="ECO:0007669"/>
    <property type="project" value="UniProtKB-KW"/>
</dbReference>
<evidence type="ECO:0000259" key="5">
    <source>
        <dbReference type="PROSITE" id="PS50931"/>
    </source>
</evidence>
<dbReference type="PROSITE" id="PS50931">
    <property type="entry name" value="HTH_LYSR"/>
    <property type="match status" value="1"/>
</dbReference>
<dbReference type="InterPro" id="IPR000847">
    <property type="entry name" value="LysR_HTH_N"/>
</dbReference>
<evidence type="ECO:0000256" key="2">
    <source>
        <dbReference type="ARBA" id="ARBA00023015"/>
    </source>
</evidence>
<protein>
    <submittedName>
        <fullName evidence="6">LysR family transcriptional regulator</fullName>
    </submittedName>
</protein>
<dbReference type="Pfam" id="PF00126">
    <property type="entry name" value="HTH_1"/>
    <property type="match status" value="1"/>
</dbReference>
<dbReference type="EMBL" id="CP034412">
    <property type="protein sequence ID" value="QCY46004.1"/>
    <property type="molecule type" value="Genomic_DNA"/>
</dbReference>
<dbReference type="RefSeq" id="WP_138925494.1">
    <property type="nucleotide sequence ID" value="NZ_CP034412.1"/>
</dbReference>
<dbReference type="Gene3D" id="3.40.190.10">
    <property type="entry name" value="Periplasmic binding protein-like II"/>
    <property type="match status" value="2"/>
</dbReference>
<dbReference type="InterPro" id="IPR005119">
    <property type="entry name" value="LysR_subst-bd"/>
</dbReference>
<comment type="similarity">
    <text evidence="1">Belongs to the LysR transcriptional regulatory family.</text>
</comment>
<evidence type="ECO:0000313" key="7">
    <source>
        <dbReference type="Proteomes" id="UP000307000"/>
    </source>
</evidence>
<keyword evidence="4" id="KW-0804">Transcription</keyword>
<keyword evidence="7" id="KW-1185">Reference proteome</keyword>
<dbReference type="Gene3D" id="1.10.10.10">
    <property type="entry name" value="Winged helix-like DNA-binding domain superfamily/Winged helix DNA-binding domain"/>
    <property type="match status" value="1"/>
</dbReference>
<gene>
    <name evidence="6" type="ORF">GcLGCM259_0220</name>
</gene>
<dbReference type="Pfam" id="PF03466">
    <property type="entry name" value="LysR_substrate"/>
    <property type="match status" value="1"/>
</dbReference>
<dbReference type="SUPFAM" id="SSF53850">
    <property type="entry name" value="Periplasmic binding protein-like II"/>
    <property type="match status" value="1"/>
</dbReference>